<dbReference type="AlphaFoldDB" id="A0A365YRV4"/>
<dbReference type="Proteomes" id="UP000252680">
    <property type="component" value="Unassembled WGS sequence"/>
</dbReference>
<reference evidence="1 2" key="1">
    <citation type="submission" date="2018-05" db="EMBL/GenBank/DDBJ databases">
        <title>Komagataeibacter cocois sp. nov., for a novel cellulose- producing strain isolated from coconut milk.</title>
        <authorList>
            <person name="Liu L."/>
            <person name="Wang Y."/>
            <person name="Liu S."/>
            <person name="Bi J."/>
            <person name="Chen H."/>
            <person name="Deng J."/>
            <person name="Zhang C."/>
            <person name="Hu Q."/>
            <person name="Li C."/>
        </authorList>
    </citation>
    <scope>NUCLEOTIDE SEQUENCE [LARGE SCALE GENOMIC DNA]</scope>
    <source>
        <strain evidence="1 2">WE7</strain>
    </source>
</reference>
<gene>
    <name evidence="1" type="ORF">NJLHNGOC_14595</name>
</gene>
<organism evidence="1 2">
    <name type="scientific">Novacetimonas cocois</name>
    <dbReference type="NCBI Taxonomy" id="1747507"/>
    <lineage>
        <taxon>Bacteria</taxon>
        <taxon>Pseudomonadati</taxon>
        <taxon>Pseudomonadota</taxon>
        <taxon>Alphaproteobacteria</taxon>
        <taxon>Acetobacterales</taxon>
        <taxon>Acetobacteraceae</taxon>
        <taxon>Novacetimonas</taxon>
    </lineage>
</organism>
<protein>
    <submittedName>
        <fullName evidence="1">Uncharacterized protein</fullName>
    </submittedName>
</protein>
<comment type="caution">
    <text evidence="1">The sequence shown here is derived from an EMBL/GenBank/DDBJ whole genome shotgun (WGS) entry which is preliminary data.</text>
</comment>
<accession>A0A365YRV4</accession>
<dbReference type="EMBL" id="QEXL01000026">
    <property type="protein sequence ID" value="RBM04955.1"/>
    <property type="molecule type" value="Genomic_DNA"/>
</dbReference>
<evidence type="ECO:0000313" key="1">
    <source>
        <dbReference type="EMBL" id="RBM04955.1"/>
    </source>
</evidence>
<sequence>MVKLFAESFEERRLFRWKAAPKNFFHFQAVLYGTSWTRAEELASCPTCVRQIFAMPPGFHDRCRGMNRVMPR</sequence>
<proteinExistence type="predicted"/>
<evidence type="ECO:0000313" key="2">
    <source>
        <dbReference type="Proteomes" id="UP000252680"/>
    </source>
</evidence>
<name>A0A365YRV4_9PROT</name>
<keyword evidence="2" id="KW-1185">Reference proteome</keyword>